<dbReference type="eggNOG" id="KOG0101">
    <property type="taxonomic scope" value="Eukaryota"/>
</dbReference>
<dbReference type="EMBL" id="AMQM01008005">
    <property type="status" value="NOT_ANNOTATED_CDS"/>
    <property type="molecule type" value="Genomic_DNA"/>
</dbReference>
<dbReference type="GeneID" id="20217094"/>
<proteinExistence type="predicted"/>
<dbReference type="OMA" id="MGRCTSR"/>
<reference evidence="2 4" key="2">
    <citation type="journal article" date="2013" name="Nature">
        <title>Insights into bilaterian evolution from three spiralian genomes.</title>
        <authorList>
            <person name="Simakov O."/>
            <person name="Marletaz F."/>
            <person name="Cho S.J."/>
            <person name="Edsinger-Gonzales E."/>
            <person name="Havlak P."/>
            <person name="Hellsten U."/>
            <person name="Kuo D.H."/>
            <person name="Larsson T."/>
            <person name="Lv J."/>
            <person name="Arendt D."/>
            <person name="Savage R."/>
            <person name="Osoegawa K."/>
            <person name="de Jong P."/>
            <person name="Grimwood J."/>
            <person name="Chapman J.A."/>
            <person name="Shapiro H."/>
            <person name="Aerts A."/>
            <person name="Otillar R.P."/>
            <person name="Terry A.Y."/>
            <person name="Boore J.L."/>
            <person name="Grigoriev I.V."/>
            <person name="Lindberg D.R."/>
            <person name="Seaver E.C."/>
            <person name="Weisblat D.A."/>
            <person name="Putnam N.H."/>
            <person name="Rokhsar D.S."/>
        </authorList>
    </citation>
    <scope>NUCLEOTIDE SEQUENCE</scope>
</reference>
<reference evidence="3" key="3">
    <citation type="submission" date="2015-06" db="UniProtKB">
        <authorList>
            <consortium name="EnsemblMetazoa"/>
        </authorList>
    </citation>
    <scope>IDENTIFICATION</scope>
</reference>
<feature type="region of interest" description="Disordered" evidence="1">
    <location>
        <begin position="28"/>
        <end position="47"/>
    </location>
</feature>
<evidence type="ECO:0000256" key="1">
    <source>
        <dbReference type="SAM" id="MobiDB-lite"/>
    </source>
</evidence>
<dbReference type="PANTHER" id="PTHR14187">
    <property type="entry name" value="ALPHA KINASE/ELONGATION FACTOR 2 KINASE"/>
    <property type="match status" value="1"/>
</dbReference>
<gene>
    <name evidence="3" type="primary">20217094</name>
    <name evidence="2" type="ORF">HELRODRAFT_90361</name>
</gene>
<evidence type="ECO:0000313" key="3">
    <source>
        <dbReference type="EnsemblMetazoa" id="HelroP90361"/>
    </source>
</evidence>
<name>T1G7P7_HELRO</name>
<evidence type="ECO:0000313" key="2">
    <source>
        <dbReference type="EMBL" id="ESN91198.1"/>
    </source>
</evidence>
<organism evidence="3 4">
    <name type="scientific">Helobdella robusta</name>
    <name type="common">Californian leech</name>
    <dbReference type="NCBI Taxonomy" id="6412"/>
    <lineage>
        <taxon>Eukaryota</taxon>
        <taxon>Metazoa</taxon>
        <taxon>Spiralia</taxon>
        <taxon>Lophotrochozoa</taxon>
        <taxon>Annelida</taxon>
        <taxon>Clitellata</taxon>
        <taxon>Hirudinea</taxon>
        <taxon>Rhynchobdellida</taxon>
        <taxon>Glossiphoniidae</taxon>
        <taxon>Helobdella</taxon>
    </lineage>
</organism>
<dbReference type="Proteomes" id="UP000015101">
    <property type="component" value="Unassembled WGS sequence"/>
</dbReference>
<dbReference type="SUPFAM" id="SSF53067">
    <property type="entry name" value="Actin-like ATPase domain"/>
    <property type="match status" value="2"/>
</dbReference>
<evidence type="ECO:0000313" key="4">
    <source>
        <dbReference type="Proteomes" id="UP000015101"/>
    </source>
</evidence>
<dbReference type="STRING" id="6412.T1G7P7"/>
<dbReference type="EMBL" id="KB097710">
    <property type="protein sequence ID" value="ESN91198.1"/>
    <property type="molecule type" value="Genomic_DNA"/>
</dbReference>
<dbReference type="EnsemblMetazoa" id="HelroT90361">
    <property type="protein sequence ID" value="HelroP90361"/>
    <property type="gene ID" value="HelroG90361"/>
</dbReference>
<reference evidence="4" key="1">
    <citation type="submission" date="2012-12" db="EMBL/GenBank/DDBJ databases">
        <authorList>
            <person name="Hellsten U."/>
            <person name="Grimwood J."/>
            <person name="Chapman J.A."/>
            <person name="Shapiro H."/>
            <person name="Aerts A."/>
            <person name="Otillar R.P."/>
            <person name="Terry A.Y."/>
            <person name="Boore J.L."/>
            <person name="Simakov O."/>
            <person name="Marletaz F."/>
            <person name="Cho S.-J."/>
            <person name="Edsinger-Gonzales E."/>
            <person name="Havlak P."/>
            <person name="Kuo D.-H."/>
            <person name="Larsson T."/>
            <person name="Lv J."/>
            <person name="Arendt D."/>
            <person name="Savage R."/>
            <person name="Osoegawa K."/>
            <person name="de Jong P."/>
            <person name="Lindberg D.R."/>
            <person name="Seaver E.C."/>
            <person name="Weisblat D.A."/>
            <person name="Putnam N.H."/>
            <person name="Grigoriev I.V."/>
            <person name="Rokhsar D.S."/>
        </authorList>
    </citation>
    <scope>NUCLEOTIDE SEQUENCE</scope>
</reference>
<dbReference type="Gene3D" id="3.30.420.40">
    <property type="match status" value="1"/>
</dbReference>
<dbReference type="OrthoDB" id="2963168at2759"/>
<dbReference type="InterPro" id="IPR043129">
    <property type="entry name" value="ATPase_NBD"/>
</dbReference>
<dbReference type="EMBL" id="AMQM01008006">
    <property type="status" value="NOT_ANNOTATED_CDS"/>
    <property type="molecule type" value="Genomic_DNA"/>
</dbReference>
<accession>T1G7P7</accession>
<protein>
    <submittedName>
        <fullName evidence="2 3">Uncharacterized protein</fullName>
    </submittedName>
</protein>
<sequence length="688" mass="76459">MDIVTTTTTSQEVVVAAAATDDKLDLALQPSPEDQDEETQKHQLNWTGSTGRNTSYFSTVSRVTTCHDERAPLQFVVVAIDFGTTFSGYAFSFTKDVDSIHVMRKWEGGDPGVTNQKTPTILLLTPEKNFHSFGFTARDFYHDLSQKEAKRWLYFEKFKMALHYNADLTSETEIQAANGVSMKAIDVFAHALKFFRNHALLEISEQSNTPLNEDDIRWVITVPAIWKSPAKQFMRESAYKACIASQEKPDQLIIALEPEAASVFVRRQRLKQLIPEVVDELKDARHAAAAATNAATAAERATNAATAAAGASSPSPTTKSPPFMVADCGGGTVDITVYEMLSATGGQLKEVYKATGGPYGSIGVDLAFEKLLEDIFGRDFIDILKLKRPAGWVDLMMAFESRKRAANPFKTKPLNVSLPFSFIDYHKKFRNSTVESAVRKYNSKYVKWSSQGMLRLMPEAMEALFQPTLDNITAAINSVMSQAEVVGLFVCLFVCLCECLYVCLCLCECLYVYRVKILIPNDVSMAILKGAVIYGIDPSVVVIRKSRLTYGLGVLNRFIEGKHPESKKAIKDGTPWCVDVFDPLVFANQSVALGSSVIRSYTPASLDQKYSLFHIYCSEDRDVSYVTDEGVAKCGTLRLDLDNHQWELESNPREIQARLTFGDTEIKIVALDVATGNYVRATLDFLNK</sequence>
<dbReference type="CTD" id="20217094"/>
<keyword evidence="4" id="KW-1185">Reference proteome</keyword>
<dbReference type="KEGG" id="hro:HELRODRAFT_90361"/>
<dbReference type="RefSeq" id="XP_009030683.1">
    <property type="nucleotide sequence ID" value="XM_009032435.1"/>
</dbReference>
<dbReference type="HOGENOM" id="CLU_009958_5_3_1"/>
<dbReference type="PANTHER" id="PTHR14187:SF46">
    <property type="entry name" value="HEAT SHOCK 70 KDA PROTEIN 12A"/>
    <property type="match status" value="1"/>
</dbReference>
<dbReference type="AlphaFoldDB" id="T1G7P7"/>
<dbReference type="InParanoid" id="T1G7P7"/>